<reference evidence="3" key="1">
    <citation type="submission" date="2016-12" db="EMBL/GenBank/DDBJ databases">
        <title>The genomes of Aspergillus section Nigri reveals drivers in fungal speciation.</title>
        <authorList>
            <consortium name="DOE Joint Genome Institute"/>
            <person name="Vesth T.C."/>
            <person name="Nybo J."/>
            <person name="Theobald S."/>
            <person name="Brandl J."/>
            <person name="Frisvad J.C."/>
            <person name="Nielsen K.F."/>
            <person name="Lyhne E.K."/>
            <person name="Kogle M.E."/>
            <person name="Kuo A."/>
            <person name="Riley R."/>
            <person name="Clum A."/>
            <person name="Nolan M."/>
            <person name="Lipzen A."/>
            <person name="Salamov A."/>
            <person name="Henrissat B."/>
            <person name="Wiebenga A."/>
            <person name="De vries R.P."/>
            <person name="Grigoriev I.V."/>
            <person name="Mortensen U.H."/>
            <person name="Andersen M.R."/>
            <person name="Baker S.E."/>
        </authorList>
    </citation>
    <scope>NUCLEOTIDE SEQUENCE</scope>
    <source>
        <strain evidence="3">IBT 28561</strain>
    </source>
</reference>
<dbReference type="GeneID" id="36548470"/>
<dbReference type="InterPro" id="IPR008257">
    <property type="entry name" value="Pept_M19"/>
</dbReference>
<evidence type="ECO:0000256" key="2">
    <source>
        <dbReference type="RuleBase" id="RU341113"/>
    </source>
</evidence>
<evidence type="ECO:0000313" key="3">
    <source>
        <dbReference type="EMBL" id="PKY06144.1"/>
    </source>
</evidence>
<keyword evidence="2 3" id="KW-0378">Hydrolase</keyword>
<keyword evidence="1 2" id="KW-0224">Dipeptidase</keyword>
<dbReference type="GO" id="GO:0006508">
    <property type="term" value="P:proteolysis"/>
    <property type="evidence" value="ECO:0007669"/>
    <property type="project" value="UniProtKB-KW"/>
</dbReference>
<dbReference type="OrthoDB" id="445695at2759"/>
<proteinExistence type="inferred from homology"/>
<comment type="similarity">
    <text evidence="2">Belongs to the metallo-dependent hydrolases superfamily. Peptidase M19 family.</text>
</comment>
<protein>
    <recommendedName>
        <fullName evidence="2">Dipeptidase</fullName>
        <ecNumber evidence="2">3.4.13.19</ecNumber>
    </recommendedName>
</protein>
<sequence>MLGSIAVFATGSAMTATSKAAEDGVSPYAQATIDDVADHIQYIGCLLGYRHVDLGPDFDGMSAETDSLNDVSQYSDVMRVLLDRSVGMSELPVVVRGDVFRILRAVENVATSLRERKPLENDVRLTLLAYSCFWGRLLST</sequence>
<dbReference type="Proteomes" id="UP000234254">
    <property type="component" value="Unassembled WGS sequence"/>
</dbReference>
<dbReference type="GO" id="GO:0070573">
    <property type="term" value="F:metallodipeptidase activity"/>
    <property type="evidence" value="ECO:0007669"/>
    <property type="project" value="InterPro"/>
</dbReference>
<keyword evidence="2" id="KW-0479">Metal-binding</keyword>
<gene>
    <name evidence="3" type="ORF">P168DRAFT_325045</name>
</gene>
<comment type="catalytic activity">
    <reaction evidence="2">
        <text>an L-aminoacyl-L-amino acid + H2O = 2 an L-alpha-amino acid</text>
        <dbReference type="Rhea" id="RHEA:48940"/>
        <dbReference type="ChEBI" id="CHEBI:15377"/>
        <dbReference type="ChEBI" id="CHEBI:59869"/>
        <dbReference type="ChEBI" id="CHEBI:77460"/>
        <dbReference type="EC" id="3.4.13.19"/>
    </reaction>
</comment>
<dbReference type="GO" id="GO:0046872">
    <property type="term" value="F:metal ion binding"/>
    <property type="evidence" value="ECO:0007669"/>
    <property type="project" value="UniProtKB-UniRule"/>
</dbReference>
<comment type="cofactor">
    <cofactor evidence="2">
        <name>Zn(2+)</name>
        <dbReference type="ChEBI" id="CHEBI:29105"/>
    </cofactor>
</comment>
<dbReference type="RefSeq" id="XP_024694738.1">
    <property type="nucleotide sequence ID" value="XM_024840946.1"/>
</dbReference>
<dbReference type="AlphaFoldDB" id="A0A2I1D8E3"/>
<dbReference type="EMBL" id="MSFM01000003">
    <property type="protein sequence ID" value="PKY06144.1"/>
    <property type="molecule type" value="Genomic_DNA"/>
</dbReference>
<evidence type="ECO:0000256" key="1">
    <source>
        <dbReference type="ARBA" id="ARBA00022997"/>
    </source>
</evidence>
<dbReference type="PROSITE" id="PS51365">
    <property type="entry name" value="RENAL_DIPEPTIDASE_2"/>
    <property type="match status" value="1"/>
</dbReference>
<dbReference type="Pfam" id="PF01244">
    <property type="entry name" value="Peptidase_M19"/>
    <property type="match status" value="1"/>
</dbReference>
<dbReference type="EC" id="3.4.13.19" evidence="2"/>
<keyword evidence="2" id="KW-0645">Protease</keyword>
<evidence type="ECO:0000313" key="4">
    <source>
        <dbReference type="Proteomes" id="UP000234254"/>
    </source>
</evidence>
<keyword evidence="2" id="KW-0862">Zinc</keyword>
<dbReference type="InterPro" id="IPR032466">
    <property type="entry name" value="Metal_Hydrolase"/>
</dbReference>
<dbReference type="PANTHER" id="PTHR10443:SF12">
    <property type="entry name" value="DIPEPTIDASE"/>
    <property type="match status" value="1"/>
</dbReference>
<dbReference type="Gene3D" id="3.20.20.140">
    <property type="entry name" value="Metal-dependent hydrolases"/>
    <property type="match status" value="1"/>
</dbReference>
<name>A0A2I1D8E3_ASPC2</name>
<keyword evidence="2" id="KW-0482">Metalloprotease</keyword>
<accession>A0A2I1D8E3</accession>
<dbReference type="SUPFAM" id="SSF51556">
    <property type="entry name" value="Metallo-dependent hydrolases"/>
    <property type="match status" value="1"/>
</dbReference>
<comment type="caution">
    <text evidence="3">The sequence shown here is derived from an EMBL/GenBank/DDBJ whole genome shotgun (WGS) entry which is preliminary data.</text>
</comment>
<dbReference type="VEuPathDB" id="FungiDB:P168DRAFT_325045"/>
<keyword evidence="4" id="KW-1185">Reference proteome</keyword>
<dbReference type="PANTHER" id="PTHR10443">
    <property type="entry name" value="MICROSOMAL DIPEPTIDASE"/>
    <property type="match status" value="1"/>
</dbReference>
<organism evidence="3 4">
    <name type="scientific">Aspergillus campestris (strain IBT 28561)</name>
    <dbReference type="NCBI Taxonomy" id="1392248"/>
    <lineage>
        <taxon>Eukaryota</taxon>
        <taxon>Fungi</taxon>
        <taxon>Dikarya</taxon>
        <taxon>Ascomycota</taxon>
        <taxon>Pezizomycotina</taxon>
        <taxon>Eurotiomycetes</taxon>
        <taxon>Eurotiomycetidae</taxon>
        <taxon>Eurotiales</taxon>
        <taxon>Aspergillaceae</taxon>
        <taxon>Aspergillus</taxon>
        <taxon>Aspergillus subgen. Circumdati</taxon>
    </lineage>
</organism>